<evidence type="ECO:0000259" key="1">
    <source>
        <dbReference type="Pfam" id="PF01261"/>
    </source>
</evidence>
<feature type="domain" description="Xylose isomerase-like TIM barrel" evidence="1">
    <location>
        <begin position="26"/>
        <end position="248"/>
    </location>
</feature>
<keyword evidence="2" id="KW-0413">Isomerase</keyword>
<dbReference type="SUPFAM" id="SSF51658">
    <property type="entry name" value="Xylose isomerase-like"/>
    <property type="match status" value="1"/>
</dbReference>
<dbReference type="AlphaFoldDB" id="A0A974SSF4"/>
<dbReference type="InterPro" id="IPR050312">
    <property type="entry name" value="IolE/XylAMocC-like"/>
</dbReference>
<accession>A0A974SSF4</accession>
<dbReference type="EMBL" id="CP064781">
    <property type="protein sequence ID" value="QRJ65592.1"/>
    <property type="molecule type" value="Genomic_DNA"/>
</dbReference>
<dbReference type="InterPro" id="IPR013022">
    <property type="entry name" value="Xyl_isomerase-like_TIM-brl"/>
</dbReference>
<organism evidence="2 3">
    <name type="scientific">Azospira restricta</name>
    <dbReference type="NCBI Taxonomy" id="404405"/>
    <lineage>
        <taxon>Bacteria</taxon>
        <taxon>Pseudomonadati</taxon>
        <taxon>Pseudomonadota</taxon>
        <taxon>Betaproteobacteria</taxon>
        <taxon>Rhodocyclales</taxon>
        <taxon>Rhodocyclaceae</taxon>
        <taxon>Azospira</taxon>
    </lineage>
</organism>
<sequence length="272" mass="30043">MQGRLCDRVDGKIQAFPWRDWEIEFPAAERLGIGLMEWTLDHDRLYENPLMTDAGRQRIRQLSAQHGVRVQSLTGDCFMQAPFFKAEGGARETLLADLQAILDASADVGIRYVLIPLVDNGSLTAPEHEASLIDGLLPLRERLVRQRMKIVFESDFPAARLASFIDRFPADAFGINYDIGNSAALGYAAAEEIGSYGRRIDNVHVKDRVLRGTTVPLGTGNADFPTVFSALRKAGYAGNFILQTARADDGDHAGAIARYRDMTLAWWNASGS</sequence>
<dbReference type="KEGG" id="ares:IWH25_01510"/>
<dbReference type="GO" id="GO:0016853">
    <property type="term" value="F:isomerase activity"/>
    <property type="evidence" value="ECO:0007669"/>
    <property type="project" value="UniProtKB-KW"/>
</dbReference>
<evidence type="ECO:0000313" key="2">
    <source>
        <dbReference type="EMBL" id="QRJ65592.1"/>
    </source>
</evidence>
<dbReference type="Gene3D" id="3.20.20.150">
    <property type="entry name" value="Divalent-metal-dependent TIM barrel enzymes"/>
    <property type="match status" value="1"/>
</dbReference>
<dbReference type="Proteomes" id="UP000663444">
    <property type="component" value="Chromosome"/>
</dbReference>
<evidence type="ECO:0000313" key="3">
    <source>
        <dbReference type="Proteomes" id="UP000663444"/>
    </source>
</evidence>
<dbReference type="InterPro" id="IPR036237">
    <property type="entry name" value="Xyl_isomerase-like_sf"/>
</dbReference>
<dbReference type="PANTHER" id="PTHR12110:SF53">
    <property type="entry name" value="BLR5974 PROTEIN"/>
    <property type="match status" value="1"/>
</dbReference>
<gene>
    <name evidence="2" type="ORF">IWH25_01510</name>
</gene>
<dbReference type="Pfam" id="PF01261">
    <property type="entry name" value="AP_endonuc_2"/>
    <property type="match status" value="1"/>
</dbReference>
<dbReference type="PANTHER" id="PTHR12110">
    <property type="entry name" value="HYDROXYPYRUVATE ISOMERASE"/>
    <property type="match status" value="1"/>
</dbReference>
<protein>
    <submittedName>
        <fullName evidence="2">Sugar phosphate isomerase/epimerase</fullName>
    </submittedName>
</protein>
<proteinExistence type="predicted"/>
<reference evidence="2" key="1">
    <citation type="submission" date="2020-11" db="EMBL/GenBank/DDBJ databases">
        <title>Azospira restricta DSM 18626 genome sequence.</title>
        <authorList>
            <person name="Moe W.M."/>
        </authorList>
    </citation>
    <scope>NUCLEOTIDE SEQUENCE</scope>
    <source>
        <strain evidence="2">DSM 18626</strain>
    </source>
</reference>
<name>A0A974SSF4_9RHOO</name>
<keyword evidence="3" id="KW-1185">Reference proteome</keyword>